<dbReference type="PANTHER" id="PTHR44858">
    <property type="entry name" value="TETRATRICOPEPTIDE REPEAT PROTEIN 6"/>
    <property type="match status" value="1"/>
</dbReference>
<organism evidence="3 4">
    <name type="scientific">Diversispora epigaea</name>
    <dbReference type="NCBI Taxonomy" id="1348612"/>
    <lineage>
        <taxon>Eukaryota</taxon>
        <taxon>Fungi</taxon>
        <taxon>Fungi incertae sedis</taxon>
        <taxon>Mucoromycota</taxon>
        <taxon>Glomeromycotina</taxon>
        <taxon>Glomeromycetes</taxon>
        <taxon>Diversisporales</taxon>
        <taxon>Diversisporaceae</taxon>
        <taxon>Diversispora</taxon>
    </lineage>
</organism>
<keyword evidence="2" id="KW-0802">TPR repeat</keyword>
<keyword evidence="1" id="KW-0677">Repeat</keyword>
<sequence>MYEDLVVKYYTQYFDDFSSSYSTLCNRAETFGKSKRYEEALNDLNYAIAVKPHKLTAWCLRGIINGLNKFYMEALEDLNNTLYRDINNFLALKWRALCYYEIRLYNPSLWDLNLIINSGCADALTYLNRADVFWFKNGNKAFAYGICGEFQDTINDLNKNDSLKNFNLAIKTLLDNVATISNRAKLYCKLCQYNLALKDTQ</sequence>
<evidence type="ECO:0000256" key="1">
    <source>
        <dbReference type="ARBA" id="ARBA00022737"/>
    </source>
</evidence>
<proteinExistence type="predicted"/>
<dbReference type="AlphaFoldDB" id="A0A397IEH5"/>
<protein>
    <submittedName>
        <fullName evidence="3">Uncharacterized protein</fullName>
    </submittedName>
</protein>
<dbReference type="OrthoDB" id="1926212at2759"/>
<accession>A0A397IEH5</accession>
<dbReference type="InterPro" id="IPR019734">
    <property type="entry name" value="TPR_rpt"/>
</dbReference>
<dbReference type="Gene3D" id="1.25.40.10">
    <property type="entry name" value="Tetratricopeptide repeat domain"/>
    <property type="match status" value="1"/>
</dbReference>
<dbReference type="SUPFAM" id="SSF48452">
    <property type="entry name" value="TPR-like"/>
    <property type="match status" value="1"/>
</dbReference>
<dbReference type="InterPro" id="IPR050498">
    <property type="entry name" value="Ycf3"/>
</dbReference>
<gene>
    <name evidence="3" type="ORF">Glove_232g113</name>
</gene>
<comment type="caution">
    <text evidence="3">The sequence shown here is derived from an EMBL/GenBank/DDBJ whole genome shotgun (WGS) entry which is preliminary data.</text>
</comment>
<keyword evidence="4" id="KW-1185">Reference proteome</keyword>
<dbReference type="Proteomes" id="UP000266861">
    <property type="component" value="Unassembled WGS sequence"/>
</dbReference>
<dbReference type="InterPro" id="IPR011990">
    <property type="entry name" value="TPR-like_helical_dom_sf"/>
</dbReference>
<dbReference type="PANTHER" id="PTHR44858:SF1">
    <property type="entry name" value="UDP-N-ACETYLGLUCOSAMINE--PEPTIDE N-ACETYLGLUCOSAMINYLTRANSFERASE SPINDLY-RELATED"/>
    <property type="match status" value="1"/>
</dbReference>
<dbReference type="SMART" id="SM00028">
    <property type="entry name" value="TPR"/>
    <property type="match status" value="2"/>
</dbReference>
<dbReference type="EMBL" id="PQFF01000215">
    <property type="protein sequence ID" value="RHZ73292.1"/>
    <property type="molecule type" value="Genomic_DNA"/>
</dbReference>
<dbReference type="STRING" id="1348612.A0A397IEH5"/>
<name>A0A397IEH5_9GLOM</name>
<evidence type="ECO:0000313" key="4">
    <source>
        <dbReference type="Proteomes" id="UP000266861"/>
    </source>
</evidence>
<reference evidence="3 4" key="1">
    <citation type="submission" date="2018-08" db="EMBL/GenBank/DDBJ databases">
        <title>Genome and evolution of the arbuscular mycorrhizal fungus Diversispora epigaea (formerly Glomus versiforme) and its bacterial endosymbionts.</title>
        <authorList>
            <person name="Sun X."/>
            <person name="Fei Z."/>
            <person name="Harrison M."/>
        </authorList>
    </citation>
    <scope>NUCLEOTIDE SEQUENCE [LARGE SCALE GENOMIC DNA]</scope>
    <source>
        <strain evidence="3 4">IT104</strain>
    </source>
</reference>
<evidence type="ECO:0000256" key="2">
    <source>
        <dbReference type="ARBA" id="ARBA00022803"/>
    </source>
</evidence>
<evidence type="ECO:0000313" key="3">
    <source>
        <dbReference type="EMBL" id="RHZ73292.1"/>
    </source>
</evidence>